<evidence type="ECO:0000256" key="1">
    <source>
        <dbReference type="SAM" id="Phobius"/>
    </source>
</evidence>
<dbReference type="EMBL" id="QGDO01000006">
    <property type="protein sequence ID" value="PWJ39246.1"/>
    <property type="molecule type" value="Genomic_DNA"/>
</dbReference>
<dbReference type="Proteomes" id="UP000245535">
    <property type="component" value="Unassembled WGS sequence"/>
</dbReference>
<sequence>MDDPAPEFYISIFLLFSAYLCLLGYLALQQNKLKKIHQRLISRIQRKAEPFMNDEEVQAAVQALKTELLVTDKSIFKIETAIERILKSAGVNQSIQLDKAYSSKQEKLRRLNNFISRDFESLLAK</sequence>
<feature type="transmembrane region" description="Helical" evidence="1">
    <location>
        <begin position="6"/>
        <end position="28"/>
    </location>
</feature>
<gene>
    <name evidence="2" type="ORF">BC781_106147</name>
</gene>
<keyword evidence="1" id="KW-1133">Transmembrane helix</keyword>
<keyword evidence="3" id="KW-1185">Reference proteome</keyword>
<name>A0A315Z885_SEDFL</name>
<dbReference type="AlphaFoldDB" id="A0A315Z885"/>
<accession>A0A315Z885</accession>
<protein>
    <submittedName>
        <fullName evidence="2">Uncharacterized protein</fullName>
    </submittedName>
</protein>
<keyword evidence="1" id="KW-0812">Transmembrane</keyword>
<comment type="caution">
    <text evidence="2">The sequence shown here is derived from an EMBL/GenBank/DDBJ whole genome shotgun (WGS) entry which is preliminary data.</text>
</comment>
<keyword evidence="1" id="KW-0472">Membrane</keyword>
<evidence type="ECO:0000313" key="2">
    <source>
        <dbReference type="EMBL" id="PWJ39246.1"/>
    </source>
</evidence>
<evidence type="ECO:0000313" key="3">
    <source>
        <dbReference type="Proteomes" id="UP000245535"/>
    </source>
</evidence>
<proteinExistence type="predicted"/>
<reference evidence="2 3" key="1">
    <citation type="submission" date="2018-03" db="EMBL/GenBank/DDBJ databases">
        <title>Genomic Encyclopedia of Archaeal and Bacterial Type Strains, Phase II (KMG-II): from individual species to whole genera.</title>
        <authorList>
            <person name="Goeker M."/>
        </authorList>
    </citation>
    <scope>NUCLEOTIDE SEQUENCE [LARGE SCALE GENOMIC DNA]</scope>
    <source>
        <strain evidence="2 3">DSM 28229</strain>
    </source>
</reference>
<organism evidence="2 3">
    <name type="scientific">Sediminitomix flava</name>
    <dbReference type="NCBI Taxonomy" id="379075"/>
    <lineage>
        <taxon>Bacteria</taxon>
        <taxon>Pseudomonadati</taxon>
        <taxon>Bacteroidota</taxon>
        <taxon>Cytophagia</taxon>
        <taxon>Cytophagales</taxon>
        <taxon>Flammeovirgaceae</taxon>
        <taxon>Sediminitomix</taxon>
    </lineage>
</organism>